<keyword evidence="2 6" id="KW-0547">Nucleotide-binding</keyword>
<dbReference type="PANTHER" id="PTHR23407">
    <property type="entry name" value="ATPASE INHIBITOR/5-FORMYLTETRAHYDROFOLATE CYCLO-LIGASE"/>
    <property type="match status" value="1"/>
</dbReference>
<dbReference type="PIRSF" id="PIRSF006806">
    <property type="entry name" value="FTHF_cligase"/>
    <property type="match status" value="1"/>
</dbReference>
<dbReference type="Pfam" id="PF01812">
    <property type="entry name" value="5-FTHF_cyc-lig"/>
    <property type="match status" value="1"/>
</dbReference>
<reference evidence="9" key="1">
    <citation type="submission" date="2023-11" db="UniProtKB">
        <authorList>
            <consortium name="WormBaseParasite"/>
        </authorList>
    </citation>
    <scope>IDENTIFICATION</scope>
</reference>
<feature type="binding site" evidence="6">
    <location>
        <position position="55"/>
    </location>
    <ligand>
        <name>substrate</name>
    </ligand>
</feature>
<feature type="binding site" evidence="6">
    <location>
        <begin position="146"/>
        <end position="154"/>
    </location>
    <ligand>
        <name>ATP</name>
        <dbReference type="ChEBI" id="CHEBI:30616"/>
    </ligand>
</feature>
<dbReference type="GO" id="GO:0035999">
    <property type="term" value="P:tetrahydrofolate interconversion"/>
    <property type="evidence" value="ECO:0007669"/>
    <property type="project" value="TreeGrafter"/>
</dbReference>
<dbReference type="SUPFAM" id="SSF100950">
    <property type="entry name" value="NagB/RpiA/CoA transferase-like"/>
    <property type="match status" value="1"/>
</dbReference>
<evidence type="ECO:0000256" key="6">
    <source>
        <dbReference type="PIRSR" id="PIRSR006806-1"/>
    </source>
</evidence>
<comment type="catalytic activity">
    <reaction evidence="4 7">
        <text>(6S)-5-formyl-5,6,7,8-tetrahydrofolate + ATP = (6R)-5,10-methenyltetrahydrofolate + ADP + phosphate</text>
        <dbReference type="Rhea" id="RHEA:10488"/>
        <dbReference type="ChEBI" id="CHEBI:30616"/>
        <dbReference type="ChEBI" id="CHEBI:43474"/>
        <dbReference type="ChEBI" id="CHEBI:57455"/>
        <dbReference type="ChEBI" id="CHEBI:57457"/>
        <dbReference type="ChEBI" id="CHEBI:456216"/>
        <dbReference type="EC" id="6.3.3.2"/>
    </reaction>
</comment>
<dbReference type="Gene3D" id="3.40.50.10420">
    <property type="entry name" value="NagB/RpiA/CoA transferase-like"/>
    <property type="match status" value="1"/>
</dbReference>
<dbReference type="GO" id="GO:0005739">
    <property type="term" value="C:mitochondrion"/>
    <property type="evidence" value="ECO:0007669"/>
    <property type="project" value="TreeGrafter"/>
</dbReference>
<dbReference type="GO" id="GO:0009396">
    <property type="term" value="P:folic acid-containing compound biosynthetic process"/>
    <property type="evidence" value="ECO:0007669"/>
    <property type="project" value="TreeGrafter"/>
</dbReference>
<sequence>MTSKSEIRQRMRRILRQILPSVHMRKSEYLLKQFLSSPEYCASRRLAVYISLPEEPNTMPVIEKALLDGKSIFVPQIMFSASDDSPPMCMRHVKSLKEIESWKSNKWGIKEPEPVSYVEQLDEITSQGGLDLFVVPGLAFTRSGHRLGRGGGYYDRYVQWYTGQCHLGTFQRAKLVAFAFEEQITDHIPSETHDLIIDRLFKKLHLWFLALITEVQSLWETGDMDSIGQWLAERRT</sequence>
<proteinExistence type="inferred from homology"/>
<keyword evidence="3 6" id="KW-0067">ATP-binding</keyword>
<evidence type="ECO:0000256" key="3">
    <source>
        <dbReference type="ARBA" id="ARBA00022840"/>
    </source>
</evidence>
<dbReference type="GO" id="GO:0046872">
    <property type="term" value="F:metal ion binding"/>
    <property type="evidence" value="ECO:0007669"/>
    <property type="project" value="UniProtKB-KW"/>
</dbReference>
<name>A0AA85BWI5_9TREM</name>
<feature type="binding site" evidence="6">
    <location>
        <begin position="4"/>
        <end position="8"/>
    </location>
    <ligand>
        <name>ATP</name>
        <dbReference type="ChEBI" id="CHEBI:30616"/>
    </ligand>
</feature>
<dbReference type="InterPro" id="IPR037171">
    <property type="entry name" value="NagB/RpiA_transferase-like"/>
</dbReference>
<accession>A0AA85BWI5</accession>
<dbReference type="GO" id="GO:0005524">
    <property type="term" value="F:ATP binding"/>
    <property type="evidence" value="ECO:0007669"/>
    <property type="project" value="UniProtKB-KW"/>
</dbReference>
<evidence type="ECO:0000256" key="5">
    <source>
        <dbReference type="ARBA" id="ARBA00038966"/>
    </source>
</evidence>
<evidence type="ECO:0000313" key="8">
    <source>
        <dbReference type="Proteomes" id="UP000050791"/>
    </source>
</evidence>
<feature type="binding site" evidence="6">
    <location>
        <position position="50"/>
    </location>
    <ligand>
        <name>substrate</name>
    </ligand>
</feature>
<comment type="similarity">
    <text evidence="1 7">Belongs to the 5-formyltetrahydrofolate cyclo-ligase family.</text>
</comment>
<evidence type="ECO:0000256" key="7">
    <source>
        <dbReference type="RuleBase" id="RU361279"/>
    </source>
</evidence>
<dbReference type="InterPro" id="IPR024185">
    <property type="entry name" value="FTHF_cligase-like_sf"/>
</dbReference>
<dbReference type="NCBIfam" id="TIGR02727">
    <property type="entry name" value="MTHFS_bact"/>
    <property type="match status" value="1"/>
</dbReference>
<evidence type="ECO:0000256" key="4">
    <source>
        <dbReference type="ARBA" id="ARBA00036539"/>
    </source>
</evidence>
<evidence type="ECO:0000313" key="9">
    <source>
        <dbReference type="WBParaSite" id="SMTH1_86160.1"/>
    </source>
</evidence>
<dbReference type="AlphaFoldDB" id="A0AA85BWI5"/>
<dbReference type="GO" id="GO:0030272">
    <property type="term" value="F:5-formyltetrahydrofolate cyclo-ligase activity"/>
    <property type="evidence" value="ECO:0007669"/>
    <property type="project" value="UniProtKB-EC"/>
</dbReference>
<comment type="cofactor">
    <cofactor evidence="7">
        <name>Mg(2+)</name>
        <dbReference type="ChEBI" id="CHEBI:18420"/>
    </cofactor>
</comment>
<organism evidence="8 9">
    <name type="scientific">Schistosoma mattheei</name>
    <dbReference type="NCBI Taxonomy" id="31246"/>
    <lineage>
        <taxon>Eukaryota</taxon>
        <taxon>Metazoa</taxon>
        <taxon>Spiralia</taxon>
        <taxon>Lophotrochozoa</taxon>
        <taxon>Platyhelminthes</taxon>
        <taxon>Trematoda</taxon>
        <taxon>Digenea</taxon>
        <taxon>Strigeidida</taxon>
        <taxon>Schistosomatoidea</taxon>
        <taxon>Schistosomatidae</taxon>
        <taxon>Schistosoma</taxon>
    </lineage>
</organism>
<evidence type="ECO:0000256" key="2">
    <source>
        <dbReference type="ARBA" id="ARBA00022741"/>
    </source>
</evidence>
<dbReference type="EC" id="6.3.3.2" evidence="5 7"/>
<dbReference type="Proteomes" id="UP000050791">
    <property type="component" value="Unassembled WGS sequence"/>
</dbReference>
<protein>
    <recommendedName>
        <fullName evidence="5 7">5-formyltetrahydrofolate cyclo-ligase</fullName>
        <ecNumber evidence="5 7">6.3.3.2</ecNumber>
    </recommendedName>
</protein>
<dbReference type="WBParaSite" id="SMTH1_86160.1">
    <property type="protein sequence ID" value="SMTH1_86160.1"/>
    <property type="gene ID" value="SMTH1_86160"/>
</dbReference>
<evidence type="ECO:0000256" key="1">
    <source>
        <dbReference type="ARBA" id="ARBA00010638"/>
    </source>
</evidence>
<keyword evidence="7" id="KW-0460">Magnesium</keyword>
<dbReference type="PANTHER" id="PTHR23407:SF1">
    <property type="entry name" value="5-FORMYLTETRAHYDROFOLATE CYCLO-LIGASE"/>
    <property type="match status" value="1"/>
</dbReference>
<dbReference type="InterPro" id="IPR002698">
    <property type="entry name" value="FTHF_cligase"/>
</dbReference>
<keyword evidence="7" id="KW-0479">Metal-binding</keyword>